<keyword evidence="2" id="KW-0413">Isomerase</keyword>
<accession>A0A7S7NL98</accession>
<dbReference type="InterPro" id="IPR000056">
    <property type="entry name" value="Ribul_P_3_epim-like"/>
</dbReference>
<dbReference type="EMBL" id="CP063849">
    <property type="protein sequence ID" value="QOY85721.1"/>
    <property type="molecule type" value="Genomic_DNA"/>
</dbReference>
<reference evidence="3 4" key="1">
    <citation type="submission" date="2020-10" db="EMBL/GenBank/DDBJ databases">
        <title>Complete genome sequence of Paludibaculum fermentans P105T, a facultatively anaerobic acidobacterium capable of dissimilatory Fe(III) reduction.</title>
        <authorList>
            <person name="Dedysh S.N."/>
            <person name="Beletsky A.V."/>
            <person name="Kulichevskaya I.S."/>
            <person name="Mardanov A.V."/>
            <person name="Ravin N.V."/>
        </authorList>
    </citation>
    <scope>NUCLEOTIDE SEQUENCE [LARGE SCALE GENOMIC DNA]</scope>
    <source>
        <strain evidence="3 4">P105</strain>
    </source>
</reference>
<sequence length="218" mass="23829">MGSLTEKLWLDVSLWSADLANLQQEIARLEPFADSFHLDACDGHYASCLLFFPDLVARLRELTRVPFHLHLMATRPMDLLDAFLEAGVDQVTVPIEIGKRVWQVLERVQSRGKSAGISFELDTPVELVRPFKTKVDTVVLMGTAMGVKGCGLDERACDRVTAMKSLIDETPIRLVADGGIRQETAPLLRASGADGLVPGSLICKSADLAAAAKWLKSL</sequence>
<dbReference type="SUPFAM" id="SSF51366">
    <property type="entry name" value="Ribulose-phoshate binding barrel"/>
    <property type="match status" value="1"/>
</dbReference>
<organism evidence="3 4">
    <name type="scientific">Paludibaculum fermentans</name>
    <dbReference type="NCBI Taxonomy" id="1473598"/>
    <lineage>
        <taxon>Bacteria</taxon>
        <taxon>Pseudomonadati</taxon>
        <taxon>Acidobacteriota</taxon>
        <taxon>Terriglobia</taxon>
        <taxon>Bryobacterales</taxon>
        <taxon>Bryobacteraceae</taxon>
        <taxon>Paludibaculum</taxon>
    </lineage>
</organism>
<evidence type="ECO:0000256" key="1">
    <source>
        <dbReference type="ARBA" id="ARBA00022723"/>
    </source>
</evidence>
<dbReference type="Proteomes" id="UP000593892">
    <property type="component" value="Chromosome"/>
</dbReference>
<dbReference type="InterPro" id="IPR011060">
    <property type="entry name" value="RibuloseP-bd_barrel"/>
</dbReference>
<dbReference type="RefSeq" id="WP_194447391.1">
    <property type="nucleotide sequence ID" value="NZ_CP063849.1"/>
</dbReference>
<evidence type="ECO:0000313" key="3">
    <source>
        <dbReference type="EMBL" id="QOY85721.1"/>
    </source>
</evidence>
<dbReference type="KEGG" id="pfer:IRI77_23215"/>
<dbReference type="PANTHER" id="PTHR11749">
    <property type="entry name" value="RIBULOSE-5-PHOSPHATE-3-EPIMERASE"/>
    <property type="match status" value="1"/>
</dbReference>
<dbReference type="InterPro" id="IPR013785">
    <property type="entry name" value="Aldolase_TIM"/>
</dbReference>
<keyword evidence="4" id="KW-1185">Reference proteome</keyword>
<evidence type="ECO:0000256" key="2">
    <source>
        <dbReference type="ARBA" id="ARBA00023235"/>
    </source>
</evidence>
<dbReference type="Pfam" id="PF00834">
    <property type="entry name" value="Ribul_P_3_epim"/>
    <property type="match status" value="1"/>
</dbReference>
<keyword evidence="1" id="KW-0479">Metal-binding</keyword>
<dbReference type="Gene3D" id="3.20.20.70">
    <property type="entry name" value="Aldolase class I"/>
    <property type="match status" value="1"/>
</dbReference>
<dbReference type="GO" id="GO:0005975">
    <property type="term" value="P:carbohydrate metabolic process"/>
    <property type="evidence" value="ECO:0007669"/>
    <property type="project" value="InterPro"/>
</dbReference>
<evidence type="ECO:0000313" key="4">
    <source>
        <dbReference type="Proteomes" id="UP000593892"/>
    </source>
</evidence>
<protein>
    <submittedName>
        <fullName evidence="3">Ribulose-phosphate 3-epimerase</fullName>
    </submittedName>
</protein>
<proteinExistence type="predicted"/>
<dbReference type="CDD" id="cd00429">
    <property type="entry name" value="RPE"/>
    <property type="match status" value="1"/>
</dbReference>
<dbReference type="GO" id="GO:0016857">
    <property type="term" value="F:racemase and epimerase activity, acting on carbohydrates and derivatives"/>
    <property type="evidence" value="ECO:0007669"/>
    <property type="project" value="InterPro"/>
</dbReference>
<dbReference type="GO" id="GO:0046872">
    <property type="term" value="F:metal ion binding"/>
    <property type="evidence" value="ECO:0007669"/>
    <property type="project" value="UniProtKB-KW"/>
</dbReference>
<gene>
    <name evidence="3" type="ORF">IRI77_23215</name>
</gene>
<name>A0A7S7NL98_PALFE</name>
<dbReference type="AlphaFoldDB" id="A0A7S7NL98"/>